<protein>
    <submittedName>
        <fullName evidence="1">Uncharacterized protein</fullName>
    </submittedName>
</protein>
<comment type="caution">
    <text evidence="1">The sequence shown here is derived from an EMBL/GenBank/DDBJ whole genome shotgun (WGS) entry which is preliminary data.</text>
</comment>
<accession>A0A0F9F7Q1</accession>
<sequence>MTWKEQITNLVLWYCKRYDITPYQATIRIHGDVLKIREVTHD</sequence>
<reference evidence="1" key="1">
    <citation type="journal article" date="2015" name="Nature">
        <title>Complex archaea that bridge the gap between prokaryotes and eukaryotes.</title>
        <authorList>
            <person name="Spang A."/>
            <person name="Saw J.H."/>
            <person name="Jorgensen S.L."/>
            <person name="Zaremba-Niedzwiedzka K."/>
            <person name="Martijn J."/>
            <person name="Lind A.E."/>
            <person name="van Eijk R."/>
            <person name="Schleper C."/>
            <person name="Guy L."/>
            <person name="Ettema T.J."/>
        </authorList>
    </citation>
    <scope>NUCLEOTIDE SEQUENCE</scope>
</reference>
<name>A0A0F9F7Q1_9ZZZZ</name>
<organism evidence="1">
    <name type="scientific">marine sediment metagenome</name>
    <dbReference type="NCBI Taxonomy" id="412755"/>
    <lineage>
        <taxon>unclassified sequences</taxon>
        <taxon>metagenomes</taxon>
        <taxon>ecological metagenomes</taxon>
    </lineage>
</organism>
<gene>
    <name evidence="1" type="ORF">LCGC14_1985040</name>
</gene>
<dbReference type="EMBL" id="LAZR01022285">
    <property type="protein sequence ID" value="KKL82414.1"/>
    <property type="molecule type" value="Genomic_DNA"/>
</dbReference>
<proteinExistence type="predicted"/>
<dbReference type="AlphaFoldDB" id="A0A0F9F7Q1"/>
<evidence type="ECO:0000313" key="1">
    <source>
        <dbReference type="EMBL" id="KKL82414.1"/>
    </source>
</evidence>